<dbReference type="Proteomes" id="UP000544090">
    <property type="component" value="Unassembled WGS sequence"/>
</dbReference>
<dbReference type="EMBL" id="JAAZSQ010000005">
    <property type="protein sequence ID" value="NKX54351.1"/>
    <property type="molecule type" value="Genomic_DNA"/>
</dbReference>
<comment type="caution">
    <text evidence="1">The sequence shown here is derived from an EMBL/GenBank/DDBJ whole genome shotgun (WGS) entry which is preliminary data.</text>
</comment>
<evidence type="ECO:0000313" key="2">
    <source>
        <dbReference type="Proteomes" id="UP000544090"/>
    </source>
</evidence>
<protein>
    <recommendedName>
        <fullName evidence="3">DUF4352 domain-containing protein</fullName>
    </recommendedName>
</protein>
<proteinExistence type="predicted"/>
<keyword evidence="2" id="KW-1185">Reference proteome</keyword>
<organism evidence="1 2">
    <name type="scientific">Arthrobacter mobilis</name>
    <dbReference type="NCBI Taxonomy" id="2724944"/>
    <lineage>
        <taxon>Bacteria</taxon>
        <taxon>Bacillati</taxon>
        <taxon>Actinomycetota</taxon>
        <taxon>Actinomycetes</taxon>
        <taxon>Micrococcales</taxon>
        <taxon>Micrococcaceae</taxon>
        <taxon>Arthrobacter</taxon>
    </lineage>
</organism>
<accession>A0A7X6HE67</accession>
<reference evidence="1 2" key="1">
    <citation type="submission" date="2020-04" db="EMBL/GenBank/DDBJ databases">
        <title>Arthrobacter sp. nov.</title>
        <authorList>
            <person name="Liu S."/>
        </authorList>
    </citation>
    <scope>NUCLEOTIDE SEQUENCE [LARGE SCALE GENOMIC DNA]</scope>
    <source>
        <strain evidence="1 2">E918</strain>
    </source>
</reference>
<evidence type="ECO:0000313" key="1">
    <source>
        <dbReference type="EMBL" id="NKX54351.1"/>
    </source>
</evidence>
<sequence length="184" mass="18082">MAGAAVAASGAGLIAGSGTAGASGPASGGVRTSFGSVRLTGAERQARLGSGAAAAAAGHGGHGAAVVSGTAQPANRTWGDHLALQLEVRNDTDHEVLFSPGQLRLKVGPDGPSVTNRGSDAAGGLLAAGATQRYWISFLAPSGAKGMAAEFTDPWLETDRPLALALPPVVRRPGSLNEGATTHG</sequence>
<dbReference type="AlphaFoldDB" id="A0A7X6HE67"/>
<name>A0A7X6HE67_9MICC</name>
<gene>
    <name evidence="1" type="ORF">HGG74_07295</name>
</gene>
<evidence type="ECO:0008006" key="3">
    <source>
        <dbReference type="Google" id="ProtNLM"/>
    </source>
</evidence>